<evidence type="ECO:0000256" key="2">
    <source>
        <dbReference type="ARBA" id="ARBA00022448"/>
    </source>
</evidence>
<dbReference type="Gene3D" id="3.40.50.300">
    <property type="entry name" value="P-loop containing nucleotide triphosphate hydrolases"/>
    <property type="match status" value="1"/>
</dbReference>
<dbReference type="RefSeq" id="WP_005394428.1">
    <property type="nucleotide sequence ID" value="NZ_CP066007.1"/>
</dbReference>
<evidence type="ECO:0000256" key="4">
    <source>
        <dbReference type="ARBA" id="ARBA00022840"/>
    </source>
</evidence>
<dbReference type="SUPFAM" id="SSF52540">
    <property type="entry name" value="P-loop containing nucleoside triphosphate hydrolases"/>
    <property type="match status" value="1"/>
</dbReference>
<dbReference type="GeneID" id="92760726"/>
<dbReference type="SMART" id="SM00382">
    <property type="entry name" value="AAA"/>
    <property type="match status" value="1"/>
</dbReference>
<organism evidence="6 8">
    <name type="scientific">Corynebacterium glucuronolyticum</name>
    <dbReference type="NCBI Taxonomy" id="39791"/>
    <lineage>
        <taxon>Bacteria</taxon>
        <taxon>Bacillati</taxon>
        <taxon>Actinomycetota</taxon>
        <taxon>Actinomycetes</taxon>
        <taxon>Mycobacteriales</taxon>
        <taxon>Corynebacteriaceae</taxon>
        <taxon>Corynebacterium</taxon>
    </lineage>
</organism>
<evidence type="ECO:0000256" key="3">
    <source>
        <dbReference type="ARBA" id="ARBA00022741"/>
    </source>
</evidence>
<feature type="domain" description="ABC transporter" evidence="5">
    <location>
        <begin position="10"/>
        <end position="249"/>
    </location>
</feature>
<dbReference type="AlphaFoldDB" id="A0A7T4EHD0"/>
<dbReference type="Proteomes" id="UP000596145">
    <property type="component" value="Chromosome"/>
</dbReference>
<protein>
    <submittedName>
        <fullName evidence="6">ABC transporter ATP-binding protein</fullName>
    </submittedName>
</protein>
<evidence type="ECO:0000313" key="8">
    <source>
        <dbReference type="Proteomes" id="UP000596145"/>
    </source>
</evidence>
<dbReference type="GO" id="GO:0005524">
    <property type="term" value="F:ATP binding"/>
    <property type="evidence" value="ECO:0007669"/>
    <property type="project" value="UniProtKB-KW"/>
</dbReference>
<dbReference type="InterPro" id="IPR050683">
    <property type="entry name" value="Bact_Polysacc_Export_ATP-bd"/>
</dbReference>
<dbReference type="GO" id="GO:0140359">
    <property type="term" value="F:ABC-type transporter activity"/>
    <property type="evidence" value="ECO:0007669"/>
    <property type="project" value="InterPro"/>
</dbReference>
<dbReference type="PROSITE" id="PS50893">
    <property type="entry name" value="ABC_TRANSPORTER_2"/>
    <property type="match status" value="1"/>
</dbReference>
<name>A0A7T4EHD0_9CORY</name>
<dbReference type="InterPro" id="IPR003439">
    <property type="entry name" value="ABC_transporter-like_ATP-bd"/>
</dbReference>
<keyword evidence="4 6" id="KW-0067">ATP-binding</keyword>
<evidence type="ECO:0000313" key="7">
    <source>
        <dbReference type="EMBL" id="QRP70031.1"/>
    </source>
</evidence>
<dbReference type="PANTHER" id="PTHR46743">
    <property type="entry name" value="TEICHOIC ACIDS EXPORT ATP-BINDING PROTEIN TAGH"/>
    <property type="match status" value="1"/>
</dbReference>
<dbReference type="Proteomes" id="UP000617681">
    <property type="component" value="Chromosome"/>
</dbReference>
<keyword evidence="2" id="KW-0813">Transport</keyword>
<dbReference type="OrthoDB" id="9778870at2"/>
<dbReference type="EMBL" id="CP069534">
    <property type="protein sequence ID" value="QRP70031.1"/>
    <property type="molecule type" value="Genomic_DNA"/>
</dbReference>
<comment type="similarity">
    <text evidence="1">Belongs to the ABC transporter superfamily.</text>
</comment>
<dbReference type="InterPro" id="IPR017871">
    <property type="entry name" value="ABC_transporter-like_CS"/>
</dbReference>
<dbReference type="GO" id="GO:0016020">
    <property type="term" value="C:membrane"/>
    <property type="evidence" value="ECO:0007669"/>
    <property type="project" value="InterPro"/>
</dbReference>
<accession>A0A7T4EHD0</accession>
<proteinExistence type="inferred from homology"/>
<dbReference type="InterPro" id="IPR027417">
    <property type="entry name" value="P-loop_NTPase"/>
</dbReference>
<keyword evidence="3" id="KW-0547">Nucleotide-binding</keyword>
<gene>
    <name evidence="6" type="ORF">I6I10_05935</name>
    <name evidence="7" type="ORF">I6J21_09595</name>
</gene>
<dbReference type="PROSITE" id="PS00211">
    <property type="entry name" value="ABC_TRANSPORTER_1"/>
    <property type="match status" value="1"/>
</dbReference>
<evidence type="ECO:0000313" key="6">
    <source>
        <dbReference type="EMBL" id="QQB47423.1"/>
    </source>
</evidence>
<evidence type="ECO:0000259" key="5">
    <source>
        <dbReference type="PROSITE" id="PS50893"/>
    </source>
</evidence>
<dbReference type="PANTHER" id="PTHR46743:SF2">
    <property type="entry name" value="TEICHOIC ACIDS EXPORT ATP-BINDING PROTEIN TAGH"/>
    <property type="match status" value="1"/>
</dbReference>
<dbReference type="CDD" id="cd03220">
    <property type="entry name" value="ABC_KpsT_Wzt"/>
    <property type="match status" value="1"/>
</dbReference>
<sequence>MEKVITDPAVVVDNVKKTYVVTEGGSRDAKSFFAKMSKKTKEVKSLKGVSLIVRAGESVGLIGRNGSGKSTLLKLIAGAEPPTEGKVLVSSRPTLLGVAPALQPYLSGRQNIILGCLALGMAKDEALQLEPSISQWADIGDAIERPMNTYSAGQMARLSFAISTAVHPEILLIDEALSTGDGAFVEKAKARMAGLLSEAGTLFLVSHATAQIVENCARSIWIHNGQIIADGPTETVVPRYTEWISLLGKKPNQAAALVKIVQKELEPISISSLE</sequence>
<evidence type="ECO:0000256" key="1">
    <source>
        <dbReference type="ARBA" id="ARBA00005417"/>
    </source>
</evidence>
<dbReference type="GO" id="GO:0016887">
    <property type="term" value="F:ATP hydrolysis activity"/>
    <property type="evidence" value="ECO:0007669"/>
    <property type="project" value="InterPro"/>
</dbReference>
<dbReference type="EMBL" id="CP066007">
    <property type="protein sequence ID" value="QQB47423.1"/>
    <property type="molecule type" value="Genomic_DNA"/>
</dbReference>
<dbReference type="Pfam" id="PF00005">
    <property type="entry name" value="ABC_tran"/>
    <property type="match status" value="1"/>
</dbReference>
<dbReference type="InterPro" id="IPR015860">
    <property type="entry name" value="ABC_transpr_TagH-like"/>
</dbReference>
<reference evidence="6 8" key="1">
    <citation type="submission" date="2020-12" db="EMBL/GenBank/DDBJ databases">
        <title>FDA dAtabase for Regulatory Grade micrObial Sequences (FDA-ARGOS): Supporting development and validation of Infectious Disease Dx tests.</title>
        <authorList>
            <person name="Sproer C."/>
            <person name="Gronow S."/>
            <person name="Severitt S."/>
            <person name="Schroder I."/>
            <person name="Tallon L."/>
            <person name="Sadzewicz L."/>
            <person name="Zhao X."/>
            <person name="Boylan J."/>
            <person name="Ott S."/>
            <person name="Bowen H."/>
            <person name="Vavikolanu K."/>
            <person name="Mehta A."/>
            <person name="Aluvathingal J."/>
            <person name="Nadendla S."/>
            <person name="Lowell S."/>
            <person name="Myers T."/>
            <person name="Yan Y."/>
            <person name="Sichtig H."/>
        </authorList>
    </citation>
    <scope>NUCLEOTIDE SEQUENCE [LARGE SCALE GENOMIC DNA]</scope>
    <source>
        <strain evidence="6 8">FDAARGOS_1053</strain>
        <strain evidence="7">FDAARGOS_1191</strain>
    </source>
</reference>
<dbReference type="InterPro" id="IPR003593">
    <property type="entry name" value="AAA+_ATPase"/>
</dbReference>